<dbReference type="Gene3D" id="3.30.200.20">
    <property type="entry name" value="Phosphorylase Kinase, domain 1"/>
    <property type="match status" value="1"/>
</dbReference>
<evidence type="ECO:0000313" key="2">
    <source>
        <dbReference type="Proteomes" id="UP001359559"/>
    </source>
</evidence>
<dbReference type="Proteomes" id="UP001359559">
    <property type="component" value="Unassembled WGS sequence"/>
</dbReference>
<organism evidence="1 2">
    <name type="scientific">Clitoria ternatea</name>
    <name type="common">Butterfly pea</name>
    <dbReference type="NCBI Taxonomy" id="43366"/>
    <lineage>
        <taxon>Eukaryota</taxon>
        <taxon>Viridiplantae</taxon>
        <taxon>Streptophyta</taxon>
        <taxon>Embryophyta</taxon>
        <taxon>Tracheophyta</taxon>
        <taxon>Spermatophyta</taxon>
        <taxon>Magnoliopsida</taxon>
        <taxon>eudicotyledons</taxon>
        <taxon>Gunneridae</taxon>
        <taxon>Pentapetalae</taxon>
        <taxon>rosids</taxon>
        <taxon>fabids</taxon>
        <taxon>Fabales</taxon>
        <taxon>Fabaceae</taxon>
        <taxon>Papilionoideae</taxon>
        <taxon>50 kb inversion clade</taxon>
        <taxon>NPAAA clade</taxon>
        <taxon>indigoferoid/millettioid clade</taxon>
        <taxon>Phaseoleae</taxon>
        <taxon>Clitoria</taxon>
    </lineage>
</organism>
<sequence>MTTWIRGKCIGKGAFGTINLALSKLDCRVFAVKSVDLKTGQLVRELDSNLPTHVISARGDFLMLRRHVRAFSGHRNLHMNETLHVVLAECSAALALKWRRSLRQEVEEHSHWSQRLQARRLWIGGGILRQEFGDAERESVVDGARSDSLGVPGARVRRVVIGIDTHLASDGARISYCCIHFCCHKLVESELELESSPRCVLNRVKSKFTEFDDDNEEIIEGETKIQIESEISTRRRIGKVAMSVVANWEA</sequence>
<comment type="caution">
    <text evidence="1">The sequence shown here is derived from an EMBL/GenBank/DDBJ whole genome shotgun (WGS) entry which is preliminary data.</text>
</comment>
<gene>
    <name evidence="1" type="ORF">RJT34_12593</name>
</gene>
<accession>A0AAN9JP27</accession>
<reference evidence="1 2" key="1">
    <citation type="submission" date="2024-01" db="EMBL/GenBank/DDBJ databases">
        <title>The genomes of 5 underutilized Papilionoideae crops provide insights into root nodulation and disease resistance.</title>
        <authorList>
            <person name="Yuan L."/>
        </authorList>
    </citation>
    <scope>NUCLEOTIDE SEQUENCE [LARGE SCALE GENOMIC DNA]</scope>
    <source>
        <strain evidence="1">LY-2023</strain>
        <tissue evidence="1">Leaf</tissue>
    </source>
</reference>
<dbReference type="InterPro" id="IPR011009">
    <property type="entry name" value="Kinase-like_dom_sf"/>
</dbReference>
<dbReference type="SUPFAM" id="SSF56112">
    <property type="entry name" value="Protein kinase-like (PK-like)"/>
    <property type="match status" value="1"/>
</dbReference>
<keyword evidence="2" id="KW-1185">Reference proteome</keyword>
<evidence type="ECO:0000313" key="1">
    <source>
        <dbReference type="EMBL" id="KAK7301721.1"/>
    </source>
</evidence>
<protein>
    <submittedName>
        <fullName evidence="1">Uncharacterized protein</fullName>
    </submittedName>
</protein>
<proteinExistence type="predicted"/>
<name>A0AAN9JP27_CLITE</name>
<dbReference type="AlphaFoldDB" id="A0AAN9JP27"/>
<dbReference type="EMBL" id="JAYKXN010000003">
    <property type="protein sequence ID" value="KAK7301721.1"/>
    <property type="molecule type" value="Genomic_DNA"/>
</dbReference>